<proteinExistence type="predicted"/>
<dbReference type="RefSeq" id="WP_229511938.1">
    <property type="nucleotide sequence ID" value="NZ_AP024955.1"/>
</dbReference>
<dbReference type="Gene3D" id="3.40.50.150">
    <property type="entry name" value="Vaccinia Virus protein VP39"/>
    <property type="match status" value="1"/>
</dbReference>
<name>A0ABM7TID0_9BURK</name>
<dbReference type="Proteomes" id="UP001319874">
    <property type="component" value="Chromosome 1"/>
</dbReference>
<accession>A0ABM7TID0</accession>
<gene>
    <name evidence="2" type="ORF">PTKU64_23470</name>
</gene>
<reference evidence="2 3" key="1">
    <citation type="journal article" date="2022" name="Front. Microbiol.">
        <title>Identification and characterization of a novel class of self-sufficient cytochrome P450 hydroxylase involved in cyclohexanecarboxylate degradation in Paraburkholderia terrae strain KU-64.</title>
        <authorList>
            <person name="Yamamoto T."/>
            <person name="Hasegawa Y."/>
            <person name="Iwaki H."/>
        </authorList>
    </citation>
    <scope>NUCLEOTIDE SEQUENCE [LARGE SCALE GENOMIC DNA]</scope>
    <source>
        <strain evidence="2 3">KU-64</strain>
    </source>
</reference>
<keyword evidence="3" id="KW-1185">Reference proteome</keyword>
<sequence length="368" mass="41096">MDRTLHETLTDNQIYLGFSRSELQALEPYRDPTARPTVGFYTDFSGVKTRLSYFPPIPGLHDQLVGDLPFPDDGIHAEAVEYLAAIKSVNAADDSFTAVELGAGYGPWLAFTAKAAQRKGISQIKLVAVEADPDRRALMQTHFSDNDLPSIDPQSTFSSAESDSVSVESYLGAVGEKNGKLTFASAGILDWGGSVFAGCNDGGIDNRGEKVQTYEVDCYTIEHVIRDLPIVDYLHIDIQGYEYLSITASLATLRAKVRFMLVETHSRIIEGQLLELLHGKGWRLINEKPCKFRHDAPLPLDALVQLDGSQLWVNLALVDSTRFDIYTEDYRLRTAEYRAEQLDKVVRAKDEVIWALEAELERFRKQSS</sequence>
<dbReference type="EMBL" id="AP024955">
    <property type="protein sequence ID" value="BCZ78672.1"/>
    <property type="molecule type" value="Genomic_DNA"/>
</dbReference>
<evidence type="ECO:0000259" key="1">
    <source>
        <dbReference type="Pfam" id="PF05050"/>
    </source>
</evidence>
<evidence type="ECO:0000313" key="3">
    <source>
        <dbReference type="Proteomes" id="UP001319874"/>
    </source>
</evidence>
<feature type="domain" description="Methyltransferase FkbM" evidence="1">
    <location>
        <begin position="102"/>
        <end position="268"/>
    </location>
</feature>
<dbReference type="Pfam" id="PF05050">
    <property type="entry name" value="Methyltransf_21"/>
    <property type="match status" value="1"/>
</dbReference>
<dbReference type="SUPFAM" id="SSF53335">
    <property type="entry name" value="S-adenosyl-L-methionine-dependent methyltransferases"/>
    <property type="match status" value="1"/>
</dbReference>
<evidence type="ECO:0000313" key="2">
    <source>
        <dbReference type="EMBL" id="BCZ78672.1"/>
    </source>
</evidence>
<organism evidence="2 3">
    <name type="scientific">Paraburkholderia terrae</name>
    <dbReference type="NCBI Taxonomy" id="311230"/>
    <lineage>
        <taxon>Bacteria</taxon>
        <taxon>Pseudomonadati</taxon>
        <taxon>Pseudomonadota</taxon>
        <taxon>Betaproteobacteria</taxon>
        <taxon>Burkholderiales</taxon>
        <taxon>Burkholderiaceae</taxon>
        <taxon>Paraburkholderia</taxon>
    </lineage>
</organism>
<dbReference type="InterPro" id="IPR029063">
    <property type="entry name" value="SAM-dependent_MTases_sf"/>
</dbReference>
<dbReference type="InterPro" id="IPR006342">
    <property type="entry name" value="FkbM_mtfrase"/>
</dbReference>
<protein>
    <recommendedName>
        <fullName evidence="1">Methyltransferase FkbM domain-containing protein</fullName>
    </recommendedName>
</protein>